<organism evidence="3 4">
    <name type="scientific">Enterococcus casseliflavus</name>
    <name type="common">Enterococcus flavescens</name>
    <dbReference type="NCBI Taxonomy" id="37734"/>
    <lineage>
        <taxon>Bacteria</taxon>
        <taxon>Bacillati</taxon>
        <taxon>Bacillota</taxon>
        <taxon>Bacilli</taxon>
        <taxon>Lactobacillales</taxon>
        <taxon>Enterococcaceae</taxon>
        <taxon>Enterococcus</taxon>
    </lineage>
</organism>
<accession>A0A415EMS6</accession>
<evidence type="ECO:0000313" key="4">
    <source>
        <dbReference type="Proteomes" id="UP000286288"/>
    </source>
</evidence>
<evidence type="ECO:0000256" key="2">
    <source>
        <dbReference type="SAM" id="MobiDB-lite"/>
    </source>
</evidence>
<feature type="compositionally biased region" description="Basic residues" evidence="2">
    <location>
        <begin position="131"/>
        <end position="140"/>
    </location>
</feature>
<evidence type="ECO:0000256" key="1">
    <source>
        <dbReference type="SAM" id="Coils"/>
    </source>
</evidence>
<sequence length="388" mass="44273">MSKKKGRGWFSAQTLFDEMNQVSLKELKGFEETYEKDNGSAEAAVASGPAKETIADTSKKKATSNDQGITDTSSKPQKGKKQGQRSGQALAPSPSAQAELEERLEPEGSPKHSTQSWSSETGMPHPSSSSKGKKKRKSTKKRNETVNAPLHGYQEKRSFEAFTAEANGEQLELAPVSPADMSFEQTHQELALARTRITELEKRLHAETLHRSQSDIQQVKEKAIFERLDWAREKQWYESKAQEQKQLLLQKEEVITNLANQLAEKEAQLEEQARGVQEEEAAALRKTVNELQKENQELQKENQQFQAEMRDILLFARKKADRTLEEAQVEAERMIYNAEMRLNIAHRTAKEILDEVSDTKENMNTLFDYLYEQVYSLADKQVFEKYQE</sequence>
<reference evidence="3 4" key="1">
    <citation type="submission" date="2018-08" db="EMBL/GenBank/DDBJ databases">
        <title>A genome reference for cultivated species of the human gut microbiota.</title>
        <authorList>
            <person name="Zou Y."/>
            <person name="Xue W."/>
            <person name="Luo G."/>
        </authorList>
    </citation>
    <scope>NUCLEOTIDE SEQUENCE [LARGE SCALE GENOMIC DNA]</scope>
    <source>
        <strain evidence="3 4">AF48-16</strain>
    </source>
</reference>
<feature type="region of interest" description="Disordered" evidence="2">
    <location>
        <begin position="34"/>
        <end position="156"/>
    </location>
</feature>
<feature type="compositionally biased region" description="Polar residues" evidence="2">
    <location>
        <begin position="111"/>
        <end position="121"/>
    </location>
</feature>
<protein>
    <submittedName>
        <fullName evidence="3">Uncharacterized protein</fullName>
    </submittedName>
</protein>
<feature type="compositionally biased region" description="Basic and acidic residues" evidence="2">
    <location>
        <begin position="100"/>
        <end position="110"/>
    </location>
</feature>
<evidence type="ECO:0000313" key="3">
    <source>
        <dbReference type="EMBL" id="RHK03658.1"/>
    </source>
</evidence>
<feature type="coiled-coil region" evidence="1">
    <location>
        <begin position="241"/>
        <end position="311"/>
    </location>
</feature>
<keyword evidence="1" id="KW-0175">Coiled coil</keyword>
<dbReference type="AlphaFoldDB" id="A0A415EMS6"/>
<dbReference type="EMBL" id="QRMZ01000033">
    <property type="protein sequence ID" value="RHK03658.1"/>
    <property type="molecule type" value="Genomic_DNA"/>
</dbReference>
<dbReference type="Proteomes" id="UP000286288">
    <property type="component" value="Unassembled WGS sequence"/>
</dbReference>
<gene>
    <name evidence="3" type="ORF">DW084_17040</name>
</gene>
<proteinExistence type="predicted"/>
<name>A0A415EMS6_ENTCA</name>
<comment type="caution">
    <text evidence="3">The sequence shown here is derived from an EMBL/GenBank/DDBJ whole genome shotgun (WGS) entry which is preliminary data.</text>
</comment>